<dbReference type="GO" id="GO:0016746">
    <property type="term" value="F:acyltransferase activity"/>
    <property type="evidence" value="ECO:0007669"/>
    <property type="project" value="UniProtKB-KW"/>
</dbReference>
<gene>
    <name evidence="2" type="ORF">AFULGI_00014730</name>
</gene>
<organism evidence="2 3">
    <name type="scientific">Archaeoglobus fulgidus DSM 8774</name>
    <dbReference type="NCBI Taxonomy" id="1344584"/>
    <lineage>
        <taxon>Archaea</taxon>
        <taxon>Methanobacteriati</taxon>
        <taxon>Methanobacteriota</taxon>
        <taxon>Archaeoglobi</taxon>
        <taxon>Archaeoglobales</taxon>
        <taxon>Archaeoglobaceae</taxon>
        <taxon>Archaeoglobus</taxon>
    </lineage>
</organism>
<proteinExistence type="predicted"/>
<dbReference type="Gene3D" id="2.160.10.10">
    <property type="entry name" value="Hexapeptide repeat proteins"/>
    <property type="match status" value="1"/>
</dbReference>
<dbReference type="EMBL" id="CP006577">
    <property type="protein sequence ID" value="AIG98240.1"/>
    <property type="molecule type" value="Genomic_DNA"/>
</dbReference>
<dbReference type="KEGG" id="afg:AFULGI_00014730"/>
<dbReference type="SUPFAM" id="SSF51161">
    <property type="entry name" value="Trimeric LpxA-like enzymes"/>
    <property type="match status" value="1"/>
</dbReference>
<dbReference type="InterPro" id="IPR011004">
    <property type="entry name" value="Trimer_LpxA-like_sf"/>
</dbReference>
<evidence type="ECO:0000313" key="2">
    <source>
        <dbReference type="EMBL" id="AIG98240.1"/>
    </source>
</evidence>
<keyword evidence="2" id="KW-0012">Acyltransferase</keyword>
<accession>A0A075WCW5</accession>
<reference evidence="2 3" key="1">
    <citation type="submission" date="2013-07" db="EMBL/GenBank/DDBJ databases">
        <title>Genome of Archaeoglobus fulgidus.</title>
        <authorList>
            <person name="Fiebig A."/>
            <person name="Birkeland N.-K."/>
        </authorList>
    </citation>
    <scope>NUCLEOTIDE SEQUENCE [LARGE SCALE GENOMIC DNA]</scope>
    <source>
        <strain evidence="2 3">DSM 8774</strain>
    </source>
</reference>
<evidence type="ECO:0000313" key="3">
    <source>
        <dbReference type="Proteomes" id="UP000028501"/>
    </source>
</evidence>
<dbReference type="RefSeq" id="WP_010878859.1">
    <property type="nucleotide sequence ID" value="NZ_CP006577.1"/>
</dbReference>
<dbReference type="AlphaFoldDB" id="A0A075WCW5"/>
<dbReference type="Proteomes" id="UP000028501">
    <property type="component" value="Chromosome"/>
</dbReference>
<evidence type="ECO:0000256" key="1">
    <source>
        <dbReference type="SAM" id="MobiDB-lite"/>
    </source>
</evidence>
<feature type="region of interest" description="Disordered" evidence="1">
    <location>
        <begin position="266"/>
        <end position="340"/>
    </location>
</feature>
<feature type="compositionally biased region" description="Acidic residues" evidence="1">
    <location>
        <begin position="269"/>
        <end position="287"/>
    </location>
</feature>
<keyword evidence="2" id="KW-0808">Transferase</keyword>
<dbReference type="GeneID" id="24794973"/>
<sequence length="340" mass="37572">MLEKLTIPPNTRFEERNIVASGDVIIGPNSKLSYGVIAKKIIVGERTTIEGDLLGEEIRLDAWCSVTGNVTSKQDAYIGEFASIGGKLTVYGDLEIGRNVRIKNGFEAKGLITIQDPTPVLFFIFLYLMVLLRLGRLEEAEKLLEEVEEFDAPLIIPENSQVSIDRISTRKDAEIVGSRVLGNVKARDINAEGSEIFGSLRGRDIIVSNCRVHGAIEGRVVYLVNSSEVFGYIRADKVYMEDGCSVEGGIVGREGVWIKEKVEIPGREEEAEEVEESEEVQESEEAESERGKGEEQEAVEVEDSKADSEQPEEAETVKAEISEEEEKDGVEKGKVQEDVS</sequence>
<dbReference type="HOGENOM" id="CLU_040510_1_0_2"/>
<protein>
    <submittedName>
        <fullName evidence="2">Putative acyltransferase</fullName>
    </submittedName>
</protein>
<name>A0A075WCW5_ARCFL</name>
<feature type="compositionally biased region" description="Basic and acidic residues" evidence="1">
    <location>
        <begin position="329"/>
        <end position="340"/>
    </location>
</feature>